<gene>
    <name evidence="1" type="ORF">PMAYCL1PPCAC_18352</name>
</gene>
<feature type="non-terminal residue" evidence="1">
    <location>
        <position position="128"/>
    </location>
</feature>
<reference evidence="2" key="1">
    <citation type="submission" date="2022-10" db="EMBL/GenBank/DDBJ databases">
        <title>Genome assembly of Pristionchus species.</title>
        <authorList>
            <person name="Yoshida K."/>
            <person name="Sommer R.J."/>
        </authorList>
    </citation>
    <scope>NUCLEOTIDE SEQUENCE [LARGE SCALE GENOMIC DNA]</scope>
    <source>
        <strain evidence="2">RS5460</strain>
    </source>
</reference>
<keyword evidence="2" id="KW-1185">Reference proteome</keyword>
<sequence length="128" mass="14737">MARERIRFDESIGNRRVINDLRLVVRVLQWMGEIAYCHSITTDSISSIFIEDLIEDELMFALFPLIFAFPLWDAFRQLEVPYESLLAIASVVCGEDAHLVCDLASRRTCSAHRQLLICTALRMCVCIR</sequence>
<evidence type="ECO:0000313" key="2">
    <source>
        <dbReference type="Proteomes" id="UP001328107"/>
    </source>
</evidence>
<protein>
    <submittedName>
        <fullName evidence="1">Uncharacterized protein</fullName>
    </submittedName>
</protein>
<name>A0AAN5CPN1_9BILA</name>
<proteinExistence type="predicted"/>
<organism evidence="1 2">
    <name type="scientific">Pristionchus mayeri</name>
    <dbReference type="NCBI Taxonomy" id="1317129"/>
    <lineage>
        <taxon>Eukaryota</taxon>
        <taxon>Metazoa</taxon>
        <taxon>Ecdysozoa</taxon>
        <taxon>Nematoda</taxon>
        <taxon>Chromadorea</taxon>
        <taxon>Rhabditida</taxon>
        <taxon>Rhabditina</taxon>
        <taxon>Diplogasteromorpha</taxon>
        <taxon>Diplogasteroidea</taxon>
        <taxon>Neodiplogasteridae</taxon>
        <taxon>Pristionchus</taxon>
    </lineage>
</organism>
<comment type="caution">
    <text evidence="1">The sequence shown here is derived from an EMBL/GenBank/DDBJ whole genome shotgun (WGS) entry which is preliminary data.</text>
</comment>
<dbReference type="AlphaFoldDB" id="A0AAN5CPN1"/>
<evidence type="ECO:0000313" key="1">
    <source>
        <dbReference type="EMBL" id="GMR48157.1"/>
    </source>
</evidence>
<dbReference type="Proteomes" id="UP001328107">
    <property type="component" value="Unassembled WGS sequence"/>
</dbReference>
<dbReference type="EMBL" id="BTRK01000004">
    <property type="protein sequence ID" value="GMR48157.1"/>
    <property type="molecule type" value="Genomic_DNA"/>
</dbReference>
<accession>A0AAN5CPN1</accession>